<dbReference type="GO" id="GO:0003723">
    <property type="term" value="F:RNA binding"/>
    <property type="evidence" value="ECO:0007669"/>
    <property type="project" value="InterPro"/>
</dbReference>
<gene>
    <name evidence="5" type="primary">truB</name>
    <name evidence="8" type="ORF">FC39_GL000522</name>
</gene>
<dbReference type="PANTHER" id="PTHR13767">
    <property type="entry name" value="TRNA-PSEUDOURIDINE SYNTHASE"/>
    <property type="match status" value="1"/>
</dbReference>
<dbReference type="InterPro" id="IPR020103">
    <property type="entry name" value="PsdUridine_synth_cat_dom_sf"/>
</dbReference>
<dbReference type="HAMAP" id="MF_01080">
    <property type="entry name" value="TruB_bact"/>
    <property type="match status" value="1"/>
</dbReference>
<evidence type="ECO:0000259" key="7">
    <source>
        <dbReference type="Pfam" id="PF16198"/>
    </source>
</evidence>
<comment type="caution">
    <text evidence="8">The sequence shown here is derived from an EMBL/GenBank/DDBJ whole genome shotgun (WGS) entry which is preliminary data.</text>
</comment>
<dbReference type="InterPro" id="IPR014780">
    <property type="entry name" value="tRNA_psdUridine_synth_TruB"/>
</dbReference>
<sequence length="297" mass="33492">MLNGIVVIDKDKGMTSADVVYHLRKALHIRKIGHAGTLDPEVTGVLPIAIGQATKLIEMMHTRPKKYEGTGLFGYATDSYDTDGKILQEKKMSKPFSSEEIQNGMDKFKGEIEQVPPIYSAIKVNGKHLYEYAREGIEVERPKRQVNIFDYSLKNEPHFDEEKGQESFDFEIECSKGTYVRSLVNDLGEKMNEPAVMTYLRRTASSGFDITQAVKLSEIEENPNEAAKLIQPIDAFFKDYETIDLTNGKWLKVKNGAAIELKTNAKKVALRYNGKVKAIYKKTGSIFKPDLMLLANE</sequence>
<dbReference type="InterPro" id="IPR002501">
    <property type="entry name" value="PsdUridine_synth_N"/>
</dbReference>
<dbReference type="eggNOG" id="COG0130">
    <property type="taxonomic scope" value="Bacteria"/>
</dbReference>
<dbReference type="GO" id="GO:1990481">
    <property type="term" value="P:mRNA pseudouridine synthesis"/>
    <property type="evidence" value="ECO:0007669"/>
    <property type="project" value="TreeGrafter"/>
</dbReference>
<evidence type="ECO:0000256" key="4">
    <source>
        <dbReference type="ARBA" id="ARBA00023235"/>
    </source>
</evidence>
<keyword evidence="9" id="KW-1185">Reference proteome</keyword>
<feature type="domain" description="tRNA pseudouridylate synthase B C-terminal" evidence="7">
    <location>
        <begin position="181"/>
        <end position="236"/>
    </location>
</feature>
<dbReference type="Pfam" id="PF01509">
    <property type="entry name" value="TruB_N"/>
    <property type="match status" value="1"/>
</dbReference>
<evidence type="ECO:0000256" key="3">
    <source>
        <dbReference type="ARBA" id="ARBA00022694"/>
    </source>
</evidence>
<proteinExistence type="inferred from homology"/>
<accession>A0A0R1Y3S2</accession>
<keyword evidence="3 5" id="KW-0819">tRNA processing</keyword>
<dbReference type="RefSeq" id="WP_025080814.1">
    <property type="nucleotide sequence ID" value="NZ_AZGI01000093.1"/>
</dbReference>
<keyword evidence="4 5" id="KW-0413">Isomerase</keyword>
<dbReference type="EC" id="5.4.99.25" evidence="5"/>
<dbReference type="NCBIfam" id="TIGR00431">
    <property type="entry name" value="TruB"/>
    <property type="match status" value="1"/>
</dbReference>
<dbReference type="STRING" id="1423754.FC39_GL000522"/>
<dbReference type="Proteomes" id="UP000051223">
    <property type="component" value="Unassembled WGS sequence"/>
</dbReference>
<dbReference type="SUPFAM" id="SSF55120">
    <property type="entry name" value="Pseudouridine synthase"/>
    <property type="match status" value="1"/>
</dbReference>
<name>A0A0R1Y3S2_9LACO</name>
<dbReference type="OrthoDB" id="9802309at2"/>
<feature type="active site" description="Nucleophile" evidence="5">
    <location>
        <position position="39"/>
    </location>
</feature>
<evidence type="ECO:0000256" key="1">
    <source>
        <dbReference type="ARBA" id="ARBA00000385"/>
    </source>
</evidence>
<dbReference type="Gene3D" id="3.30.2350.10">
    <property type="entry name" value="Pseudouridine synthase"/>
    <property type="match status" value="1"/>
</dbReference>
<comment type="function">
    <text evidence="5">Responsible for synthesis of pseudouridine from uracil-55 in the psi GC loop of transfer RNAs.</text>
</comment>
<reference evidence="8 9" key="1">
    <citation type="journal article" date="2015" name="Genome Announc.">
        <title>Expanding the biotechnology potential of lactobacilli through comparative genomics of 213 strains and associated genera.</title>
        <authorList>
            <person name="Sun Z."/>
            <person name="Harris H.M."/>
            <person name="McCann A."/>
            <person name="Guo C."/>
            <person name="Argimon S."/>
            <person name="Zhang W."/>
            <person name="Yang X."/>
            <person name="Jeffery I.B."/>
            <person name="Cooney J.C."/>
            <person name="Kagawa T.F."/>
            <person name="Liu W."/>
            <person name="Song Y."/>
            <person name="Salvetti E."/>
            <person name="Wrobel A."/>
            <person name="Rasinkangas P."/>
            <person name="Parkhill J."/>
            <person name="Rea M.C."/>
            <person name="O'Sullivan O."/>
            <person name="Ritari J."/>
            <person name="Douillard F.P."/>
            <person name="Paul Ross R."/>
            <person name="Yang R."/>
            <person name="Briner A.E."/>
            <person name="Felis G.E."/>
            <person name="de Vos W.M."/>
            <person name="Barrangou R."/>
            <person name="Klaenhammer T.R."/>
            <person name="Caufield P.W."/>
            <person name="Cui Y."/>
            <person name="Zhang H."/>
            <person name="O'Toole P.W."/>
        </authorList>
    </citation>
    <scope>NUCLEOTIDE SEQUENCE [LARGE SCALE GENOMIC DNA]</scope>
    <source>
        <strain evidence="8 9">DSM 5661</strain>
    </source>
</reference>
<evidence type="ECO:0000313" key="9">
    <source>
        <dbReference type="Proteomes" id="UP000051223"/>
    </source>
</evidence>
<evidence type="ECO:0000313" key="8">
    <source>
        <dbReference type="EMBL" id="KRM36974.1"/>
    </source>
</evidence>
<dbReference type="PATRIC" id="fig|1423754.3.peg.541"/>
<dbReference type="InterPro" id="IPR032819">
    <property type="entry name" value="TruB_C"/>
</dbReference>
<comment type="catalytic activity">
    <reaction evidence="1 5">
        <text>uridine(55) in tRNA = pseudouridine(55) in tRNA</text>
        <dbReference type="Rhea" id="RHEA:42532"/>
        <dbReference type="Rhea" id="RHEA-COMP:10101"/>
        <dbReference type="Rhea" id="RHEA-COMP:10102"/>
        <dbReference type="ChEBI" id="CHEBI:65314"/>
        <dbReference type="ChEBI" id="CHEBI:65315"/>
        <dbReference type="EC" id="5.4.99.25"/>
    </reaction>
</comment>
<dbReference type="PANTHER" id="PTHR13767:SF2">
    <property type="entry name" value="PSEUDOURIDYLATE SYNTHASE TRUB1"/>
    <property type="match status" value="1"/>
</dbReference>
<dbReference type="Pfam" id="PF16198">
    <property type="entry name" value="TruB_C_2"/>
    <property type="match status" value="1"/>
</dbReference>
<dbReference type="GO" id="GO:0160148">
    <property type="term" value="F:tRNA pseudouridine(55) synthase activity"/>
    <property type="evidence" value="ECO:0007669"/>
    <property type="project" value="UniProtKB-EC"/>
</dbReference>
<feature type="domain" description="Pseudouridine synthase II N-terminal" evidence="6">
    <location>
        <begin position="24"/>
        <end position="180"/>
    </location>
</feature>
<dbReference type="GO" id="GO:0031119">
    <property type="term" value="P:tRNA pseudouridine synthesis"/>
    <property type="evidence" value="ECO:0007669"/>
    <property type="project" value="UniProtKB-UniRule"/>
</dbReference>
<protein>
    <recommendedName>
        <fullName evidence="5">tRNA pseudouridine synthase B</fullName>
        <ecNumber evidence="5">5.4.99.25</ecNumber>
    </recommendedName>
    <alternativeName>
        <fullName evidence="5">tRNA pseudouridine(55) synthase</fullName>
        <shortName evidence="5">Psi55 synthase</shortName>
    </alternativeName>
    <alternativeName>
        <fullName evidence="5">tRNA pseudouridylate synthase</fullName>
    </alternativeName>
    <alternativeName>
        <fullName evidence="5">tRNA-uridine isomerase</fullName>
    </alternativeName>
</protein>
<evidence type="ECO:0000256" key="2">
    <source>
        <dbReference type="ARBA" id="ARBA00005642"/>
    </source>
</evidence>
<dbReference type="AlphaFoldDB" id="A0A0R1Y3S2"/>
<comment type="similarity">
    <text evidence="2 5">Belongs to the pseudouridine synthase TruB family. Type 1 subfamily.</text>
</comment>
<evidence type="ECO:0000256" key="5">
    <source>
        <dbReference type="HAMAP-Rule" id="MF_01080"/>
    </source>
</evidence>
<evidence type="ECO:0000259" key="6">
    <source>
        <dbReference type="Pfam" id="PF01509"/>
    </source>
</evidence>
<organism evidence="8 9">
    <name type="scientific">Lactobacillus hamsteri DSM 5661 = JCM 6256</name>
    <dbReference type="NCBI Taxonomy" id="1423754"/>
    <lineage>
        <taxon>Bacteria</taxon>
        <taxon>Bacillati</taxon>
        <taxon>Bacillota</taxon>
        <taxon>Bacilli</taxon>
        <taxon>Lactobacillales</taxon>
        <taxon>Lactobacillaceae</taxon>
        <taxon>Lactobacillus</taxon>
    </lineage>
</organism>
<dbReference type="FunFam" id="3.30.2350.10:FF:000011">
    <property type="entry name" value="tRNA pseudouridine synthase B"/>
    <property type="match status" value="1"/>
</dbReference>
<dbReference type="CDD" id="cd02573">
    <property type="entry name" value="PseudoU_synth_EcTruB"/>
    <property type="match status" value="1"/>
</dbReference>
<dbReference type="EMBL" id="AZGI01000093">
    <property type="protein sequence ID" value="KRM36974.1"/>
    <property type="molecule type" value="Genomic_DNA"/>
</dbReference>